<organism evidence="1 2">
    <name type="scientific">Trichonephila clavipes</name>
    <name type="common">Golden silk orbweaver</name>
    <name type="synonym">Nephila clavipes</name>
    <dbReference type="NCBI Taxonomy" id="2585209"/>
    <lineage>
        <taxon>Eukaryota</taxon>
        <taxon>Metazoa</taxon>
        <taxon>Ecdysozoa</taxon>
        <taxon>Arthropoda</taxon>
        <taxon>Chelicerata</taxon>
        <taxon>Arachnida</taxon>
        <taxon>Araneae</taxon>
        <taxon>Araneomorphae</taxon>
        <taxon>Entelegynae</taxon>
        <taxon>Araneoidea</taxon>
        <taxon>Nephilidae</taxon>
        <taxon>Trichonephila</taxon>
    </lineage>
</organism>
<dbReference type="EMBL" id="BMAU01021383">
    <property type="protein sequence ID" value="GFY28181.1"/>
    <property type="molecule type" value="Genomic_DNA"/>
</dbReference>
<dbReference type="AlphaFoldDB" id="A0A8X6W5M5"/>
<name>A0A8X6W5M5_TRICX</name>
<evidence type="ECO:0000313" key="2">
    <source>
        <dbReference type="Proteomes" id="UP000887159"/>
    </source>
</evidence>
<dbReference type="Proteomes" id="UP000887159">
    <property type="component" value="Unassembled WGS sequence"/>
</dbReference>
<reference evidence="1" key="1">
    <citation type="submission" date="2020-08" db="EMBL/GenBank/DDBJ databases">
        <title>Multicomponent nature underlies the extraordinary mechanical properties of spider dragline silk.</title>
        <authorList>
            <person name="Kono N."/>
            <person name="Nakamura H."/>
            <person name="Mori M."/>
            <person name="Yoshida Y."/>
            <person name="Ohtoshi R."/>
            <person name="Malay A.D."/>
            <person name="Moran D.A.P."/>
            <person name="Tomita M."/>
            <person name="Numata K."/>
            <person name="Arakawa K."/>
        </authorList>
    </citation>
    <scope>NUCLEOTIDE SEQUENCE</scope>
</reference>
<protein>
    <submittedName>
        <fullName evidence="1">Uncharacterized protein</fullName>
    </submittedName>
</protein>
<evidence type="ECO:0000313" key="1">
    <source>
        <dbReference type="EMBL" id="GFY28181.1"/>
    </source>
</evidence>
<proteinExistence type="predicted"/>
<gene>
    <name evidence="1" type="primary">AVEN_167517_1</name>
    <name evidence="1" type="ORF">TNCV_4395151</name>
</gene>
<accession>A0A8X6W5M5</accession>
<keyword evidence="2" id="KW-1185">Reference proteome</keyword>
<sequence length="93" mass="10569">MLTGYVVDFEVMSKVVNLMVERSNEIKKLTTYYQKVILRNKEDVNAMKIAIYTTLLHSISTDAKPQHSKCPTGENSWCFYQSAIANGEKPGNH</sequence>
<comment type="caution">
    <text evidence="1">The sequence shown here is derived from an EMBL/GenBank/DDBJ whole genome shotgun (WGS) entry which is preliminary data.</text>
</comment>